<dbReference type="GO" id="GO:0046872">
    <property type="term" value="F:metal ion binding"/>
    <property type="evidence" value="ECO:0007669"/>
    <property type="project" value="UniProtKB-KW"/>
</dbReference>
<dbReference type="InterPro" id="IPR023828">
    <property type="entry name" value="Peptidase_S8_Ser-AS"/>
</dbReference>
<dbReference type="EMBL" id="JACHIP010000005">
    <property type="protein sequence ID" value="MBB5059133.1"/>
    <property type="molecule type" value="Genomic_DNA"/>
</dbReference>
<keyword evidence="5" id="KW-0720">Serine protease</keyword>
<organism evidence="11 12">
    <name type="scientific">Granulicella aggregans</name>
    <dbReference type="NCBI Taxonomy" id="474949"/>
    <lineage>
        <taxon>Bacteria</taxon>
        <taxon>Pseudomonadati</taxon>
        <taxon>Acidobacteriota</taxon>
        <taxon>Terriglobia</taxon>
        <taxon>Terriglobales</taxon>
        <taxon>Acidobacteriaceae</taxon>
        <taxon>Granulicella</taxon>
    </lineage>
</organism>
<feature type="transmembrane region" description="Helical" evidence="8">
    <location>
        <begin position="1207"/>
        <end position="1225"/>
    </location>
</feature>
<keyword evidence="9" id="KW-0732">Signal</keyword>
<evidence type="ECO:0000313" key="11">
    <source>
        <dbReference type="EMBL" id="MBB5059133.1"/>
    </source>
</evidence>
<dbReference type="Pfam" id="PF09286">
    <property type="entry name" value="Pro-kuma_activ"/>
    <property type="match status" value="1"/>
</dbReference>
<dbReference type="SUPFAM" id="SSF54897">
    <property type="entry name" value="Protease propeptides/inhibitors"/>
    <property type="match status" value="1"/>
</dbReference>
<dbReference type="Gene3D" id="3.40.50.200">
    <property type="entry name" value="Peptidase S8/S53 domain"/>
    <property type="match status" value="1"/>
</dbReference>
<keyword evidence="8" id="KW-1133">Transmembrane helix</keyword>
<evidence type="ECO:0000259" key="10">
    <source>
        <dbReference type="PROSITE" id="PS51695"/>
    </source>
</evidence>
<evidence type="ECO:0000313" key="12">
    <source>
        <dbReference type="Proteomes" id="UP000540989"/>
    </source>
</evidence>
<dbReference type="InterPro" id="IPR015366">
    <property type="entry name" value="S53_propep"/>
</dbReference>
<feature type="chain" id="PRO_5031507635" description="Peptidase S53 domain-containing protein" evidence="9">
    <location>
        <begin position="29"/>
        <end position="1293"/>
    </location>
</feature>
<keyword evidence="8" id="KW-0812">Transmembrane</keyword>
<dbReference type="GO" id="GO:0008240">
    <property type="term" value="F:tripeptidyl-peptidase activity"/>
    <property type="evidence" value="ECO:0007669"/>
    <property type="project" value="TreeGrafter"/>
</dbReference>
<evidence type="ECO:0000256" key="3">
    <source>
        <dbReference type="ARBA" id="ARBA00022723"/>
    </source>
</evidence>
<keyword evidence="12" id="KW-1185">Reference proteome</keyword>
<dbReference type="InterPro" id="IPR030400">
    <property type="entry name" value="Sedolisin_dom"/>
</dbReference>
<dbReference type="Pfam" id="PF16640">
    <property type="entry name" value="Big_3_5"/>
    <property type="match status" value="1"/>
</dbReference>
<evidence type="ECO:0000256" key="7">
    <source>
        <dbReference type="ARBA" id="ARBA00023145"/>
    </source>
</evidence>
<dbReference type="SMART" id="SM00944">
    <property type="entry name" value="Pro-kuma_activ"/>
    <property type="match status" value="1"/>
</dbReference>
<dbReference type="InterPro" id="IPR032109">
    <property type="entry name" value="Big_3_5"/>
</dbReference>
<dbReference type="SUPFAM" id="SSF52743">
    <property type="entry name" value="Subtilisin-like"/>
    <property type="match status" value="1"/>
</dbReference>
<keyword evidence="2" id="KW-0645">Protease</keyword>
<dbReference type="CDD" id="cd04056">
    <property type="entry name" value="Peptidases_S53"/>
    <property type="match status" value="1"/>
</dbReference>
<feature type="transmembrane region" description="Helical" evidence="8">
    <location>
        <begin position="1232"/>
        <end position="1249"/>
    </location>
</feature>
<dbReference type="Gene3D" id="2.60.40.10">
    <property type="entry name" value="Immunoglobulins"/>
    <property type="match status" value="3"/>
</dbReference>
<accession>A0A7W8E4J4</accession>
<feature type="signal peptide" evidence="9">
    <location>
        <begin position="1"/>
        <end position="28"/>
    </location>
</feature>
<dbReference type="CDD" id="cd11377">
    <property type="entry name" value="Pro-peptidase_S53"/>
    <property type="match status" value="1"/>
</dbReference>
<name>A0A7W8E4J4_9BACT</name>
<keyword evidence="4" id="KW-0378">Hydrolase</keyword>
<evidence type="ECO:0000256" key="4">
    <source>
        <dbReference type="ARBA" id="ARBA00022801"/>
    </source>
</evidence>
<dbReference type="InterPro" id="IPR036852">
    <property type="entry name" value="Peptidase_S8/S53_dom_sf"/>
</dbReference>
<dbReference type="InterPro" id="IPR013783">
    <property type="entry name" value="Ig-like_fold"/>
</dbReference>
<dbReference type="InterPro" id="IPR050819">
    <property type="entry name" value="Tripeptidyl-peptidase_I"/>
</dbReference>
<dbReference type="GO" id="GO:0006508">
    <property type="term" value="P:proteolysis"/>
    <property type="evidence" value="ECO:0007669"/>
    <property type="project" value="UniProtKB-KW"/>
</dbReference>
<keyword evidence="7" id="KW-0865">Zymogen</keyword>
<reference evidence="11 12" key="1">
    <citation type="submission" date="2020-08" db="EMBL/GenBank/DDBJ databases">
        <title>Genomic Encyclopedia of Type Strains, Phase IV (KMG-V): Genome sequencing to study the core and pangenomes of soil and plant-associated prokaryotes.</title>
        <authorList>
            <person name="Whitman W."/>
        </authorList>
    </citation>
    <scope>NUCLEOTIDE SEQUENCE [LARGE SCALE GENOMIC DNA]</scope>
    <source>
        <strain evidence="11 12">M8UP14</strain>
    </source>
</reference>
<dbReference type="PANTHER" id="PTHR14218:SF15">
    <property type="entry name" value="TRIPEPTIDYL-PEPTIDASE 1"/>
    <property type="match status" value="1"/>
</dbReference>
<evidence type="ECO:0000256" key="5">
    <source>
        <dbReference type="ARBA" id="ARBA00022825"/>
    </source>
</evidence>
<comment type="caution">
    <text evidence="11">The sequence shown here is derived from an EMBL/GenBank/DDBJ whole genome shotgun (WGS) entry which is preliminary data.</text>
</comment>
<dbReference type="GO" id="GO:0004252">
    <property type="term" value="F:serine-type endopeptidase activity"/>
    <property type="evidence" value="ECO:0007669"/>
    <property type="project" value="InterPro"/>
</dbReference>
<gene>
    <name evidence="11" type="ORF">HDF16_003856</name>
</gene>
<dbReference type="RefSeq" id="WP_184220051.1">
    <property type="nucleotide sequence ID" value="NZ_JACHIP010000005.1"/>
</dbReference>
<proteinExistence type="predicted"/>
<keyword evidence="8" id="KW-0472">Membrane</keyword>
<dbReference type="PROSITE" id="PS51695">
    <property type="entry name" value="SEDOLISIN"/>
    <property type="match status" value="1"/>
</dbReference>
<keyword evidence="6" id="KW-0106">Calcium</keyword>
<sequence>MKLIRTRKMFRPALGVVATVLLSATAMAQGAVSGVSPRRVLQAVDASDRVSLNASVRPWVTHAKDLGTAPASTAAPKMLLLLNRSAEQQQALSELLGDLQNPASPRYHHWLTPAQFGDTFGMNADDLQSVTSWLQSQGFTVTKVAKARNVIEFSGNVGQVQQAFNTRIHRLSVDGTQTMTSVTPVQVPRALAAVIKGLVNLDSAKPHASVTQASRATYDSSTHRIKPDLTLFDSTGANPYLYMDPADAATVYDTPNATLNANYSGTTLDGTGINVGIVGDSNVDLTSVSNYRQAFLNETADNVNLPTIVVDGSDPGINGDEVESFLDLEVLGGIAPKANLYYYTSDSSDLSSGLVNAIGRAIEDNVVSILSISYSSCEANQGTAGNAFFAELYQQADAQGITITVSSGDSGPANCDNPNAEHVAANGLVVNALGSTPYNVSVGGTDFDALASDFSTYVDTTTSGVSPYFRTALKYIPERPWNDSTRISTSTSANVPLTINGATNIIAAGSGVSSVYAKPDFQTALTPADGARDMPDVSFLAANGLYGATWVLCEGGILGYDCLTTDGQFTDSTTFSGAGGTSASTPAFAGMLALVEQSTGSRLGQANDVLYRLAGTKYSTVFHDVVTGDNAVVCDAGTSGCGSNGFTTGYDAVPGYDLASGLGSVDVAALVANWGSASGTSTATTLKINGAGTPVSVTHGTSLDINVAVSPTTASGSAGLVASTSLIGGQLAIPLTNGVGTTTYNGLPGGTYTLYARYGGDASDAASSSSPISINIASEPSTTNLTVNAYTALTASTITTNNAIPYGSYIFSDAFVFGTAEGQTASLGQATGTVTFLDNGSAIGTGDVTALDYASFPGLSKGVYPFTAGTHVLTASYAGDASYQANVSAPVSFTMLKGTMQISVVPASAATNTVTNDIITVNLATNGLGAVPTGTVTLQANGVTLGSTSTIVQGAQANGLVFGFATITIKGSDLQQGANTLTATYTGDSNYVAGTANVVVTSSKATFSLSASPISVTAGSTTGDTTTVRVTPLNDFTGVINLTCAVTSAPAGATSPVTCAVPATVNVSGLGAVAGTLTVNTTSETTGGSYVVTITGVDALTGKLTATATSDVTVTGATLTPAFTLSNAGAIMIAPGASTGNTSVISVSPAGGFTGAVALSCAVTSSPAGAADPLTCSLSNPTVTITGTAAATTTVTISSTAATTASLENRFGGGGIALGLMLIILPMRRRRFVPLFCLILLAGLGMMTGCSSSPSTPVKTANPGTSEGAYVVTVFGTASSVAPATTTVSVTVN</sequence>
<evidence type="ECO:0000256" key="9">
    <source>
        <dbReference type="SAM" id="SignalP"/>
    </source>
</evidence>
<evidence type="ECO:0000256" key="8">
    <source>
        <dbReference type="SAM" id="Phobius"/>
    </source>
</evidence>
<protein>
    <recommendedName>
        <fullName evidence="10">Peptidase S53 domain-containing protein</fullName>
    </recommendedName>
</protein>
<dbReference type="Proteomes" id="UP000540989">
    <property type="component" value="Unassembled WGS sequence"/>
</dbReference>
<dbReference type="PANTHER" id="PTHR14218">
    <property type="entry name" value="PROTEASE S8 TRIPEPTIDYL PEPTIDASE I CLN2"/>
    <property type="match status" value="1"/>
</dbReference>
<evidence type="ECO:0000256" key="1">
    <source>
        <dbReference type="ARBA" id="ARBA00001913"/>
    </source>
</evidence>
<feature type="domain" description="Peptidase S53" evidence="10">
    <location>
        <begin position="242"/>
        <end position="677"/>
    </location>
</feature>
<evidence type="ECO:0000256" key="6">
    <source>
        <dbReference type="ARBA" id="ARBA00022837"/>
    </source>
</evidence>
<comment type="cofactor">
    <cofactor evidence="1">
        <name>Ca(2+)</name>
        <dbReference type="ChEBI" id="CHEBI:29108"/>
    </cofactor>
</comment>
<dbReference type="PROSITE" id="PS00138">
    <property type="entry name" value="SUBTILASE_SER"/>
    <property type="match status" value="1"/>
</dbReference>
<keyword evidence="3" id="KW-0479">Metal-binding</keyword>
<evidence type="ECO:0000256" key="2">
    <source>
        <dbReference type="ARBA" id="ARBA00022670"/>
    </source>
</evidence>